<dbReference type="SUPFAM" id="SSF50998">
    <property type="entry name" value="Quinoprotein alcohol dehydrogenase-like"/>
    <property type="match status" value="1"/>
</dbReference>
<dbReference type="SMART" id="SM00869">
    <property type="entry name" value="Autotransporter"/>
    <property type="match status" value="1"/>
</dbReference>
<dbReference type="SUPFAM" id="SSF103515">
    <property type="entry name" value="Autotransporter"/>
    <property type="match status" value="1"/>
</dbReference>
<dbReference type="OrthoDB" id="108960at2"/>
<sequence length="678" mass="70932">MPHTINPRTNTFKRVFMRRTLIASAISIAFTAGPAAAQQSVTTASFDTLAEGTGYFAEAISADGNVIVGTVSEQGFLWTTTDGLSTFAGIPGNASFTPKDVSANGNYVAGTLRSNETYRAVRWNAESGLFYDIPFVSGQLHSWANAVSADGSVVVGSSTKLNFSDKIAYRWTAADGTISLGTLSGYDYSEANDVSANGSVVVGSAWESGSSNIRQAFRWTSATGMESLGNSTRSIALAVSDDGSVIVGLAGEMLSSIAFRWTQASGMTLLGTLAGGTDSEAYDISGDGKVIVGWSLSGSDDRGFRWTEVTGMQSVEDWLRSHGAVIAEDMTESADATNADGSVVVGVLSNGRTYIARVSSAGTGLITREDVAQSLGSVAAGSSMAMNSISTVINGANSRPLARRVANGQKAFWVAGDWGRDDHGNRSGDLGLTEIGGGMNFGVAQLNMAVGHTWSAQELDLNGKANVEGSYLSVFGLIPLGANDDGGLWATIGAYGHWGNADLRRGYVVNGTSLESSKGSPDVTTWAVRARLDWENAFSAGNARFSPYADLSYGEAHLDGYTETGGGFPARFDSRTERNTELRIGVNAAVPVASGAVKLLGQLEAAHRMEKNGSRTSGELIGLFSFDESGQDFDQDWIRAGVGIEGKLGAGKASLMLNGTTKGEALSTWLAASYQVAF</sequence>
<dbReference type="InterPro" id="IPR011047">
    <property type="entry name" value="Quinoprotein_ADH-like_sf"/>
</dbReference>
<dbReference type="Proteomes" id="UP000244902">
    <property type="component" value="Chromosome"/>
</dbReference>
<keyword evidence="1" id="KW-0732">Signal</keyword>
<feature type="signal peptide" evidence="1">
    <location>
        <begin position="1"/>
        <end position="37"/>
    </location>
</feature>
<name>A0A2U8H7Y9_9RHOO</name>
<dbReference type="Pfam" id="PF03797">
    <property type="entry name" value="Autotransporter"/>
    <property type="match status" value="1"/>
</dbReference>
<proteinExistence type="predicted"/>
<organism evidence="3 4">
    <name type="scientific">Parazoarcus communis</name>
    <dbReference type="NCBI Taxonomy" id="41977"/>
    <lineage>
        <taxon>Bacteria</taxon>
        <taxon>Pseudomonadati</taxon>
        <taxon>Pseudomonadota</taxon>
        <taxon>Betaproteobacteria</taxon>
        <taxon>Rhodocyclales</taxon>
        <taxon>Zoogloeaceae</taxon>
        <taxon>Parazoarcus</taxon>
    </lineage>
</organism>
<feature type="domain" description="Autotransporter" evidence="2">
    <location>
        <begin position="405"/>
        <end position="678"/>
    </location>
</feature>
<dbReference type="EMBL" id="CP022188">
    <property type="protein sequence ID" value="AWI81690.1"/>
    <property type="molecule type" value="Genomic_DNA"/>
</dbReference>
<feature type="chain" id="PRO_5015955161" evidence="1">
    <location>
        <begin position="38"/>
        <end position="678"/>
    </location>
</feature>
<evidence type="ECO:0000259" key="2">
    <source>
        <dbReference type="PROSITE" id="PS51208"/>
    </source>
</evidence>
<dbReference type="InterPro" id="IPR036709">
    <property type="entry name" value="Autotransporte_beta_dom_sf"/>
</dbReference>
<protein>
    <submittedName>
        <fullName evidence="3">Autotransporter</fullName>
    </submittedName>
</protein>
<dbReference type="AlphaFoldDB" id="A0A2U8H7Y9"/>
<accession>A0A2U8H7Y9</accession>
<reference evidence="3 4" key="1">
    <citation type="submission" date="2017-06" db="EMBL/GenBank/DDBJ databases">
        <title>Azoarcus sp. TSNA42 complete genome sequence.</title>
        <authorList>
            <person name="Woo J.-H."/>
            <person name="Kim H.-S."/>
        </authorList>
    </citation>
    <scope>NUCLEOTIDE SEQUENCE [LARGE SCALE GENOMIC DNA]</scope>
    <source>
        <strain evidence="3 4">TSNA42</strain>
    </source>
</reference>
<dbReference type="RefSeq" id="WP_108976304.1">
    <property type="nucleotide sequence ID" value="NZ_CP022188.1"/>
</dbReference>
<evidence type="ECO:0000313" key="4">
    <source>
        <dbReference type="Proteomes" id="UP000244902"/>
    </source>
</evidence>
<evidence type="ECO:0000256" key="1">
    <source>
        <dbReference type="SAM" id="SignalP"/>
    </source>
</evidence>
<dbReference type="InterPro" id="IPR005546">
    <property type="entry name" value="Autotransporte_beta"/>
</dbReference>
<dbReference type="PROSITE" id="PS51208">
    <property type="entry name" value="AUTOTRANSPORTER"/>
    <property type="match status" value="1"/>
</dbReference>
<evidence type="ECO:0000313" key="3">
    <source>
        <dbReference type="EMBL" id="AWI81690.1"/>
    </source>
</evidence>
<dbReference type="Gene3D" id="2.40.128.130">
    <property type="entry name" value="Autotransporter beta-domain"/>
    <property type="match status" value="1"/>
</dbReference>
<gene>
    <name evidence="3" type="ORF">CEW87_21430</name>
</gene>